<dbReference type="GO" id="GO:0047429">
    <property type="term" value="F:nucleoside triphosphate diphosphatase activity"/>
    <property type="evidence" value="ECO:0007669"/>
    <property type="project" value="InterPro"/>
</dbReference>
<gene>
    <name evidence="1" type="ORF">KKC1_28400</name>
</gene>
<name>A0A1Z5HW01_9FIRM</name>
<comment type="caution">
    <text evidence="1">The sequence shown here is derived from an EMBL/GenBank/DDBJ whole genome shotgun (WGS) entry which is preliminary data.</text>
</comment>
<dbReference type="InterPro" id="IPR025984">
    <property type="entry name" value="DCTPP"/>
</dbReference>
<protein>
    <recommendedName>
        <fullName evidence="3">MazG-like family protein</fullName>
    </recommendedName>
</protein>
<dbReference type="Proteomes" id="UP000197032">
    <property type="component" value="Unassembled WGS sequence"/>
</dbReference>
<dbReference type="Pfam" id="PF12643">
    <property type="entry name" value="MazG-like"/>
    <property type="match status" value="1"/>
</dbReference>
<keyword evidence="2" id="KW-1185">Reference proteome</keyword>
<dbReference type="AlphaFoldDB" id="A0A1Z5HW01"/>
<evidence type="ECO:0008006" key="3">
    <source>
        <dbReference type="Google" id="ProtNLM"/>
    </source>
</evidence>
<accession>A0A1Z5HW01</accession>
<dbReference type="EMBL" id="BDGJ01000168">
    <property type="protein sequence ID" value="GAW93712.1"/>
    <property type="molecule type" value="Genomic_DNA"/>
</dbReference>
<sequence>MIEWLKTKLIGSIADLFEAMIRGGEERILDCLAGTIITTYLLGRRLGFSYARLELKVQDQLKDGLAEDNPTEDWREDLRMLLDYFERQKR</sequence>
<evidence type="ECO:0000313" key="2">
    <source>
        <dbReference type="Proteomes" id="UP000197032"/>
    </source>
</evidence>
<organism evidence="1 2">
    <name type="scientific">Calderihabitans maritimus</name>
    <dbReference type="NCBI Taxonomy" id="1246530"/>
    <lineage>
        <taxon>Bacteria</taxon>
        <taxon>Bacillati</taxon>
        <taxon>Bacillota</taxon>
        <taxon>Clostridia</taxon>
        <taxon>Neomoorellales</taxon>
        <taxon>Calderihabitantaceae</taxon>
        <taxon>Calderihabitans</taxon>
    </lineage>
</organism>
<proteinExistence type="predicted"/>
<dbReference type="OrthoDB" id="2381770at2"/>
<reference evidence="2" key="1">
    <citation type="journal article" date="2017" name="Appl. Environ. Microbiol.">
        <title>Genomic analysis of Calderihabitans maritimus KKC1, a thermophilic hydrogenogenic carboxydotrophic bacterium isolated from marine sediment.</title>
        <authorList>
            <person name="Omae K."/>
            <person name="Yoneda Y."/>
            <person name="Fukuyama Y."/>
            <person name="Yoshida T."/>
            <person name="Sako Y."/>
        </authorList>
    </citation>
    <scope>NUCLEOTIDE SEQUENCE [LARGE SCALE GENOMIC DNA]</scope>
    <source>
        <strain evidence="2">KKC1</strain>
    </source>
</reference>
<dbReference type="GO" id="GO:0009143">
    <property type="term" value="P:nucleoside triphosphate catabolic process"/>
    <property type="evidence" value="ECO:0007669"/>
    <property type="project" value="InterPro"/>
</dbReference>
<evidence type="ECO:0000313" key="1">
    <source>
        <dbReference type="EMBL" id="GAW93712.1"/>
    </source>
</evidence>